<keyword evidence="2" id="KW-0812">Transmembrane</keyword>
<feature type="transmembrane region" description="Helical" evidence="2">
    <location>
        <begin position="44"/>
        <end position="65"/>
    </location>
</feature>
<accession>A0A4R1I2D7</accession>
<comment type="caution">
    <text evidence="3">The sequence shown here is derived from an EMBL/GenBank/DDBJ whole genome shotgun (WGS) entry which is preliminary data.</text>
</comment>
<feature type="transmembrane region" description="Helical" evidence="2">
    <location>
        <begin position="347"/>
        <end position="366"/>
    </location>
</feature>
<dbReference type="EMBL" id="SMFZ01000001">
    <property type="protein sequence ID" value="TCK27775.1"/>
    <property type="molecule type" value="Genomic_DNA"/>
</dbReference>
<protein>
    <recommendedName>
        <fullName evidence="5">TrbL/VirB6 plasmid conjugal transfer protein</fullName>
    </recommendedName>
</protein>
<feature type="transmembrane region" description="Helical" evidence="2">
    <location>
        <begin position="12"/>
        <end position="28"/>
    </location>
</feature>
<evidence type="ECO:0008006" key="5">
    <source>
        <dbReference type="Google" id="ProtNLM"/>
    </source>
</evidence>
<feature type="transmembrane region" description="Helical" evidence="2">
    <location>
        <begin position="401"/>
        <end position="427"/>
    </location>
</feature>
<dbReference type="OrthoDB" id="4480700at2"/>
<keyword evidence="4" id="KW-1185">Reference proteome</keyword>
<feature type="compositionally biased region" description="Basic and acidic residues" evidence="1">
    <location>
        <begin position="582"/>
        <end position="602"/>
    </location>
</feature>
<keyword evidence="2" id="KW-0472">Membrane</keyword>
<name>A0A4R1I2D7_PSEEN</name>
<gene>
    <name evidence="3" type="ORF">EV378_3654</name>
</gene>
<keyword evidence="2" id="KW-1133">Transmembrane helix</keyword>
<dbReference type="Proteomes" id="UP000295560">
    <property type="component" value="Unassembled WGS sequence"/>
</dbReference>
<dbReference type="RefSeq" id="WP_132426953.1">
    <property type="nucleotide sequence ID" value="NZ_SMFZ01000001.1"/>
</dbReference>
<organism evidence="3 4">
    <name type="scientific">Pseudonocardia endophytica</name>
    <dbReference type="NCBI Taxonomy" id="401976"/>
    <lineage>
        <taxon>Bacteria</taxon>
        <taxon>Bacillati</taxon>
        <taxon>Actinomycetota</taxon>
        <taxon>Actinomycetes</taxon>
        <taxon>Pseudonocardiales</taxon>
        <taxon>Pseudonocardiaceae</taxon>
        <taxon>Pseudonocardia</taxon>
    </lineage>
</organism>
<proteinExistence type="predicted"/>
<feature type="transmembrane region" description="Helical" evidence="2">
    <location>
        <begin position="182"/>
        <end position="202"/>
    </location>
</feature>
<sequence>MIPNDPTGGAGWLPVLLVVAAAVVVAVRRSRRSASPSPPRRRRAALLVVTALVGGSVLLGSPAMAQSLDCKQAPEPDRPGTGLVGSLDPPRPDGGEVGSVYREVGYAGLTWHNYDLGCATSGVLNPSVTTDTWLGNQTFNLAKLTVGGVNWSHYLIADGGELFAPLDQVITSATRAMYETVFTTWVGIALLAFAVIMLVLSFRGELARQAQRGGIAVLALLIGSAAYLAPVDWSKAADGLLLDGVTQMQEGFLGQIGLGNRDTLPTVLVDQVAYRNWLRGTFGSPDVPQAQEMGRDLLRAQTFTIDEVDQRQDNQQLADKKKADYAALADRMGDRYSYFTGATGSRIGSGALAAIMAVCIALFQLLSKVLVLVALLVIRLMVITAPAIAVVALLKPDVIPAILRVAGSAIVNTLIVGALAGLHALLVVSLFRPGSNVDLWLALLVTGVVTVVLWAVARPFRRLVSMVSLTREQFGGIVPGVGDGPMARTWQRFRGPAAGDDRQSRWWADRENGVGSRDPDAVRPEAEAVPSQPVGPGARPRRRARAERAEPATPQTAEARRGLPVGASVRPSTTAGFTGRPDQGEVDDRSIYRRPDSPRRGGDPVPVQPELVDGVPVYKIYRPRAARAADGSTWSRRAD</sequence>
<feature type="region of interest" description="Disordered" evidence="1">
    <location>
        <begin position="70"/>
        <end position="94"/>
    </location>
</feature>
<feature type="transmembrane region" description="Helical" evidence="2">
    <location>
        <begin position="372"/>
        <end position="394"/>
    </location>
</feature>
<evidence type="ECO:0000313" key="4">
    <source>
        <dbReference type="Proteomes" id="UP000295560"/>
    </source>
</evidence>
<evidence type="ECO:0000256" key="2">
    <source>
        <dbReference type="SAM" id="Phobius"/>
    </source>
</evidence>
<feature type="transmembrane region" description="Helical" evidence="2">
    <location>
        <begin position="439"/>
        <end position="457"/>
    </location>
</feature>
<evidence type="ECO:0000256" key="1">
    <source>
        <dbReference type="SAM" id="MobiDB-lite"/>
    </source>
</evidence>
<dbReference type="AlphaFoldDB" id="A0A4R1I2D7"/>
<reference evidence="3 4" key="1">
    <citation type="submission" date="2019-03" db="EMBL/GenBank/DDBJ databases">
        <title>Sequencing the genomes of 1000 actinobacteria strains.</title>
        <authorList>
            <person name="Klenk H.-P."/>
        </authorList>
    </citation>
    <scope>NUCLEOTIDE SEQUENCE [LARGE SCALE GENOMIC DNA]</scope>
    <source>
        <strain evidence="3 4">DSM 44969</strain>
    </source>
</reference>
<feature type="region of interest" description="Disordered" evidence="1">
    <location>
        <begin position="494"/>
        <end position="615"/>
    </location>
</feature>
<evidence type="ECO:0000313" key="3">
    <source>
        <dbReference type="EMBL" id="TCK27775.1"/>
    </source>
</evidence>
<feature type="compositionally biased region" description="Basic and acidic residues" evidence="1">
    <location>
        <begin position="499"/>
        <end position="526"/>
    </location>
</feature>